<dbReference type="InterPro" id="IPR014710">
    <property type="entry name" value="RmlC-like_jellyroll"/>
</dbReference>
<keyword evidence="1" id="KW-0805">Transcription regulation</keyword>
<accession>A0A8J2UDK1</accession>
<dbReference type="InterPro" id="IPR036388">
    <property type="entry name" value="WH-like_DNA-bd_sf"/>
</dbReference>
<evidence type="ECO:0000256" key="2">
    <source>
        <dbReference type="ARBA" id="ARBA00023125"/>
    </source>
</evidence>
<feature type="domain" description="HTH crp-type" evidence="5">
    <location>
        <begin position="150"/>
        <end position="216"/>
    </location>
</feature>
<dbReference type="RefSeq" id="WP_188932577.1">
    <property type="nucleotide sequence ID" value="NZ_BMJC01000003.1"/>
</dbReference>
<dbReference type="InterPro" id="IPR036390">
    <property type="entry name" value="WH_DNA-bd_sf"/>
</dbReference>
<evidence type="ECO:0000259" key="5">
    <source>
        <dbReference type="PROSITE" id="PS51063"/>
    </source>
</evidence>
<keyword evidence="2" id="KW-0238">DNA-binding</keyword>
<dbReference type="CDD" id="cd00038">
    <property type="entry name" value="CAP_ED"/>
    <property type="match status" value="1"/>
</dbReference>
<gene>
    <name evidence="6" type="ORF">GCM10011511_27550</name>
</gene>
<evidence type="ECO:0000256" key="1">
    <source>
        <dbReference type="ARBA" id="ARBA00023015"/>
    </source>
</evidence>
<dbReference type="EMBL" id="BMJC01000003">
    <property type="protein sequence ID" value="GGB02754.1"/>
    <property type="molecule type" value="Genomic_DNA"/>
</dbReference>
<dbReference type="SUPFAM" id="SSF51206">
    <property type="entry name" value="cAMP-binding domain-like"/>
    <property type="match status" value="1"/>
</dbReference>
<dbReference type="PROSITE" id="PS51063">
    <property type="entry name" value="HTH_CRP_2"/>
    <property type="match status" value="1"/>
</dbReference>
<evidence type="ECO:0000256" key="3">
    <source>
        <dbReference type="ARBA" id="ARBA00023163"/>
    </source>
</evidence>
<dbReference type="Gene3D" id="2.60.120.10">
    <property type="entry name" value="Jelly Rolls"/>
    <property type="match status" value="1"/>
</dbReference>
<evidence type="ECO:0000259" key="4">
    <source>
        <dbReference type="PROSITE" id="PS50042"/>
    </source>
</evidence>
<organism evidence="6 7">
    <name type="scientific">Puia dinghuensis</name>
    <dbReference type="NCBI Taxonomy" id="1792502"/>
    <lineage>
        <taxon>Bacteria</taxon>
        <taxon>Pseudomonadati</taxon>
        <taxon>Bacteroidota</taxon>
        <taxon>Chitinophagia</taxon>
        <taxon>Chitinophagales</taxon>
        <taxon>Chitinophagaceae</taxon>
        <taxon>Puia</taxon>
    </lineage>
</organism>
<evidence type="ECO:0000313" key="7">
    <source>
        <dbReference type="Proteomes" id="UP000607559"/>
    </source>
</evidence>
<name>A0A8J2UDK1_9BACT</name>
<reference evidence="6" key="2">
    <citation type="submission" date="2020-09" db="EMBL/GenBank/DDBJ databases">
        <authorList>
            <person name="Sun Q."/>
            <person name="Zhou Y."/>
        </authorList>
    </citation>
    <scope>NUCLEOTIDE SEQUENCE</scope>
    <source>
        <strain evidence="6">CGMCC 1.15448</strain>
    </source>
</reference>
<evidence type="ECO:0000313" key="6">
    <source>
        <dbReference type="EMBL" id="GGB02754.1"/>
    </source>
</evidence>
<dbReference type="InterPro" id="IPR000595">
    <property type="entry name" value="cNMP-bd_dom"/>
</dbReference>
<dbReference type="GO" id="GO:0003677">
    <property type="term" value="F:DNA binding"/>
    <property type="evidence" value="ECO:0007669"/>
    <property type="project" value="UniProtKB-KW"/>
</dbReference>
<dbReference type="Pfam" id="PF13545">
    <property type="entry name" value="HTH_Crp_2"/>
    <property type="match status" value="1"/>
</dbReference>
<protein>
    <submittedName>
        <fullName evidence="6">Crp/Fnr family transcriptional regulator</fullName>
    </submittedName>
</protein>
<feature type="domain" description="Cyclic nucleotide-binding" evidence="4">
    <location>
        <begin position="14"/>
        <end position="101"/>
    </location>
</feature>
<comment type="caution">
    <text evidence="6">The sequence shown here is derived from an EMBL/GenBank/DDBJ whole genome shotgun (WGS) entry which is preliminary data.</text>
</comment>
<dbReference type="SMART" id="SM00419">
    <property type="entry name" value="HTH_CRP"/>
    <property type="match status" value="1"/>
</dbReference>
<dbReference type="InterPro" id="IPR012318">
    <property type="entry name" value="HTH_CRP"/>
</dbReference>
<dbReference type="InterPro" id="IPR018490">
    <property type="entry name" value="cNMP-bd_dom_sf"/>
</dbReference>
<reference evidence="6" key="1">
    <citation type="journal article" date="2014" name="Int. J. Syst. Evol. Microbiol.">
        <title>Complete genome sequence of Corynebacterium casei LMG S-19264T (=DSM 44701T), isolated from a smear-ripened cheese.</title>
        <authorList>
            <consortium name="US DOE Joint Genome Institute (JGI-PGF)"/>
            <person name="Walter F."/>
            <person name="Albersmeier A."/>
            <person name="Kalinowski J."/>
            <person name="Ruckert C."/>
        </authorList>
    </citation>
    <scope>NUCLEOTIDE SEQUENCE</scope>
    <source>
        <strain evidence="6">CGMCC 1.15448</strain>
    </source>
</reference>
<keyword evidence="3" id="KW-0804">Transcription</keyword>
<keyword evidence="7" id="KW-1185">Reference proteome</keyword>
<dbReference type="PROSITE" id="PS50042">
    <property type="entry name" value="CNMP_BINDING_3"/>
    <property type="match status" value="1"/>
</dbReference>
<dbReference type="Proteomes" id="UP000607559">
    <property type="component" value="Unassembled WGS sequence"/>
</dbReference>
<dbReference type="Pfam" id="PF00027">
    <property type="entry name" value="cNMP_binding"/>
    <property type="match status" value="1"/>
</dbReference>
<proteinExistence type="predicted"/>
<sequence>MKTEINLPETIKRLFPEFDPSLAEEVMAKGQVKSIREGEEIMRPGQHIKSTMLVLDGLIKIFREDEEGKEIFLYHLEPGQACALSILCCAQHRASEVKAVAVKDTLVLSIPIAQAGNWMRTNAYWYQFVLSTYRSRMEDLLNTIDAIAFRNMDERILLYLKKHRQMLNSTIIPVTHGKLATELGTSREVITRLLRKLAEQGYVKVNRQHIELLHPDNLPL</sequence>
<dbReference type="AlphaFoldDB" id="A0A8J2UDK1"/>
<dbReference type="GO" id="GO:0006355">
    <property type="term" value="P:regulation of DNA-templated transcription"/>
    <property type="evidence" value="ECO:0007669"/>
    <property type="project" value="InterPro"/>
</dbReference>
<dbReference type="Gene3D" id="1.10.10.10">
    <property type="entry name" value="Winged helix-like DNA-binding domain superfamily/Winged helix DNA-binding domain"/>
    <property type="match status" value="1"/>
</dbReference>
<dbReference type="SUPFAM" id="SSF46785">
    <property type="entry name" value="Winged helix' DNA-binding domain"/>
    <property type="match status" value="1"/>
</dbReference>